<comment type="caution">
    <text evidence="1">The sequence shown here is derived from an EMBL/GenBank/DDBJ whole genome shotgun (WGS) entry which is preliminary data.</text>
</comment>
<dbReference type="Proteomes" id="UP000554482">
    <property type="component" value="Unassembled WGS sequence"/>
</dbReference>
<accession>A0A7J6X382</accession>
<sequence>NNLRAYSIHRAEAAVPPAAPVAVDPSSSRVASLSDREAEAYLILVEEPPVAKASSPAEVGVWDAEA</sequence>
<keyword evidence="2" id="KW-1185">Reference proteome</keyword>
<feature type="non-terminal residue" evidence="1">
    <location>
        <position position="1"/>
    </location>
</feature>
<reference evidence="1 2" key="1">
    <citation type="submission" date="2020-06" db="EMBL/GenBank/DDBJ databases">
        <title>Transcriptomic and genomic resources for Thalictrum thalictroides and T. hernandezii: Facilitating candidate gene discovery in an emerging model plant lineage.</title>
        <authorList>
            <person name="Arias T."/>
            <person name="Riano-Pachon D.M."/>
            <person name="Di Stilio V.S."/>
        </authorList>
    </citation>
    <scope>NUCLEOTIDE SEQUENCE [LARGE SCALE GENOMIC DNA]</scope>
    <source>
        <strain evidence="2">cv. WT478/WT964</strain>
        <tissue evidence="1">Leaves</tissue>
    </source>
</reference>
<gene>
    <name evidence="1" type="ORF">FRX31_007334</name>
</gene>
<dbReference type="EMBL" id="JABWDY010007276">
    <property type="protein sequence ID" value="KAF5203080.1"/>
    <property type="molecule type" value="Genomic_DNA"/>
</dbReference>
<organism evidence="1 2">
    <name type="scientific">Thalictrum thalictroides</name>
    <name type="common">Rue-anemone</name>
    <name type="synonym">Anemone thalictroides</name>
    <dbReference type="NCBI Taxonomy" id="46969"/>
    <lineage>
        <taxon>Eukaryota</taxon>
        <taxon>Viridiplantae</taxon>
        <taxon>Streptophyta</taxon>
        <taxon>Embryophyta</taxon>
        <taxon>Tracheophyta</taxon>
        <taxon>Spermatophyta</taxon>
        <taxon>Magnoliopsida</taxon>
        <taxon>Ranunculales</taxon>
        <taxon>Ranunculaceae</taxon>
        <taxon>Thalictroideae</taxon>
        <taxon>Thalictrum</taxon>
    </lineage>
</organism>
<protein>
    <submittedName>
        <fullName evidence="1">Uncharacterized protein</fullName>
    </submittedName>
</protein>
<name>A0A7J6X382_THATH</name>
<proteinExistence type="predicted"/>
<evidence type="ECO:0000313" key="2">
    <source>
        <dbReference type="Proteomes" id="UP000554482"/>
    </source>
</evidence>
<dbReference type="AlphaFoldDB" id="A0A7J6X382"/>
<evidence type="ECO:0000313" key="1">
    <source>
        <dbReference type="EMBL" id="KAF5203080.1"/>
    </source>
</evidence>